<dbReference type="Proteomes" id="UP001300745">
    <property type="component" value="Unassembled WGS sequence"/>
</dbReference>
<proteinExistence type="predicted"/>
<name>A0ABT3SMX5_9MYCO</name>
<dbReference type="EMBL" id="JAPJDO010000048">
    <property type="protein sequence ID" value="MCX2940808.1"/>
    <property type="molecule type" value="Genomic_DNA"/>
</dbReference>
<accession>A0ABT3SMX5</accession>
<sequence length="76" mass="7717">MRTERVSRTKRAATLVGAGLTTALLAIGIQSALGQLGVGNAAPRAMTECAEQSTADNATLGCAPDVIADTTDQLTE</sequence>
<dbReference type="RefSeq" id="WP_266000670.1">
    <property type="nucleotide sequence ID" value="NZ_JAPJDN010000048.1"/>
</dbReference>
<organism evidence="1 2">
    <name type="scientific">Mycobacterium pinniadriaticum</name>
    <dbReference type="NCBI Taxonomy" id="2994102"/>
    <lineage>
        <taxon>Bacteria</taxon>
        <taxon>Bacillati</taxon>
        <taxon>Actinomycetota</taxon>
        <taxon>Actinomycetes</taxon>
        <taxon>Mycobacteriales</taxon>
        <taxon>Mycobacteriaceae</taxon>
        <taxon>Mycobacterium</taxon>
    </lineage>
</organism>
<comment type="caution">
    <text evidence="1">The sequence shown here is derived from an EMBL/GenBank/DDBJ whole genome shotgun (WGS) entry which is preliminary data.</text>
</comment>
<protein>
    <recommendedName>
        <fullName evidence="3">Secreted protein</fullName>
    </recommendedName>
</protein>
<evidence type="ECO:0008006" key="3">
    <source>
        <dbReference type="Google" id="ProtNLM"/>
    </source>
</evidence>
<gene>
    <name evidence="1" type="ORF">ORI27_29370</name>
</gene>
<keyword evidence="2" id="KW-1185">Reference proteome</keyword>
<reference evidence="1 2" key="1">
    <citation type="submission" date="2022-11" db="EMBL/GenBank/DDBJ databases">
        <title>Mycobacterium sp. nov.</title>
        <authorList>
            <person name="Papic B."/>
            <person name="Spicic S."/>
            <person name="Duvnjak S."/>
        </authorList>
    </citation>
    <scope>NUCLEOTIDE SEQUENCE [LARGE SCALE GENOMIC DNA]</scope>
    <source>
        <strain evidence="1 2">CVI_P4</strain>
    </source>
</reference>
<evidence type="ECO:0000313" key="1">
    <source>
        <dbReference type="EMBL" id="MCX2940808.1"/>
    </source>
</evidence>
<evidence type="ECO:0000313" key="2">
    <source>
        <dbReference type="Proteomes" id="UP001300745"/>
    </source>
</evidence>